<accession>D0GKT3</accession>
<keyword evidence="2" id="KW-1185">Reference proteome</keyword>
<reference evidence="1 2" key="1">
    <citation type="submission" date="2009-10" db="EMBL/GenBank/DDBJ databases">
        <authorList>
            <person name="Harkins D.M."/>
            <person name="Madupu R."/>
            <person name="Durkin A.S."/>
            <person name="Torralba M."/>
            <person name="Methe B."/>
            <person name="Sutton G.G."/>
            <person name="Strausberg R.L."/>
            <person name="Nelson K.E."/>
        </authorList>
    </citation>
    <scope>NUCLEOTIDE SEQUENCE [LARGE SCALE GENOMIC DNA]</scope>
    <source>
        <strain evidence="1 2">F0264</strain>
    </source>
</reference>
<comment type="caution">
    <text evidence="1">The sequence shown here is derived from an EMBL/GenBank/DDBJ whole genome shotgun (WGS) entry which is preliminary data.</text>
</comment>
<evidence type="ECO:0000313" key="1">
    <source>
        <dbReference type="EMBL" id="EEY35310.1"/>
    </source>
</evidence>
<proteinExistence type="predicted"/>
<sequence>MKTDRRIIYFKSLFGYSDKNSHFFKVEIIADLCYTYIQNISWE</sequence>
<dbReference type="EMBL" id="ADAD01000091">
    <property type="protein sequence ID" value="EEY35310.1"/>
    <property type="molecule type" value="Genomic_DNA"/>
</dbReference>
<dbReference type="AlphaFoldDB" id="D0GKT3"/>
<name>D0GKT3_9FUSO</name>
<protein>
    <submittedName>
        <fullName evidence="1">Uncharacterized protein</fullName>
    </submittedName>
</protein>
<dbReference type="Proteomes" id="UP000004226">
    <property type="component" value="Unassembled WGS sequence"/>
</dbReference>
<evidence type="ECO:0000313" key="2">
    <source>
        <dbReference type="Proteomes" id="UP000004226"/>
    </source>
</evidence>
<organism evidence="1 2">
    <name type="scientific">Pseudoleptotrichia goodfellowii F0264</name>
    <dbReference type="NCBI Taxonomy" id="596323"/>
    <lineage>
        <taxon>Bacteria</taxon>
        <taxon>Fusobacteriati</taxon>
        <taxon>Fusobacteriota</taxon>
        <taxon>Fusobacteriia</taxon>
        <taxon>Fusobacteriales</taxon>
        <taxon>Leptotrichiaceae</taxon>
        <taxon>Pseudoleptotrichia</taxon>
    </lineage>
</organism>
<gene>
    <name evidence="1" type="ORF">HMPREF0554_2202</name>
</gene>